<evidence type="ECO:0000313" key="2">
    <source>
        <dbReference type="EMBL" id="GAA4740119.1"/>
    </source>
</evidence>
<keyword evidence="1" id="KW-0812">Transmembrane</keyword>
<accession>A0ABP8YX55</accession>
<keyword evidence="1" id="KW-0472">Membrane</keyword>
<keyword evidence="3" id="KW-1185">Reference proteome</keyword>
<dbReference type="SUPFAM" id="SSF50969">
    <property type="entry name" value="YVTN repeat-like/Quinoprotein amine dehydrogenase"/>
    <property type="match status" value="1"/>
</dbReference>
<organism evidence="2 3">
    <name type="scientific">Amnibacterium soli</name>
    <dbReference type="NCBI Taxonomy" id="1282736"/>
    <lineage>
        <taxon>Bacteria</taxon>
        <taxon>Bacillati</taxon>
        <taxon>Actinomycetota</taxon>
        <taxon>Actinomycetes</taxon>
        <taxon>Micrococcales</taxon>
        <taxon>Microbacteriaceae</taxon>
        <taxon>Amnibacterium</taxon>
    </lineage>
</organism>
<dbReference type="EMBL" id="BAABLP010000002">
    <property type="protein sequence ID" value="GAA4740119.1"/>
    <property type="molecule type" value="Genomic_DNA"/>
</dbReference>
<protein>
    <recommendedName>
        <fullName evidence="4">DUF3558 domain-containing protein</fullName>
    </recommendedName>
</protein>
<evidence type="ECO:0000256" key="1">
    <source>
        <dbReference type="SAM" id="Phobius"/>
    </source>
</evidence>
<sequence>MHDEHLDDRVADEIRGRLMREVVADRERSVRGGRPTSARARTPWFPVLTSIAVAVVVVAVSIAVLLAAPRPVPADPQPTQTHVFGGSCGSLLPGAAARAAVGTALGRPLDVTRTQAAGSGSGLTSLYAVGGLECTWTPAEADVADGAALDVGAAPAALAPKAAEAPYCYRVGEKPVQTACTFSRRSHGIWFTGRLTVERGGRAVVLARLRVLGRAFDAAAREPGAAAPLAKRTAGAWPRGTDCSALVREARLASVLQAPGLAGSSGNGPAEPSDAQLRARDHLGATPCIAETQGDGGPAGITSLAFSVYPDAAAVRALVDADPSARTVRTASGRRVIVTRDRDGAQVIHAFDGPDYLQVSPDGRPVQVVLRAVDPLLRVLDTTR</sequence>
<feature type="transmembrane region" description="Helical" evidence="1">
    <location>
        <begin position="44"/>
        <end position="68"/>
    </location>
</feature>
<evidence type="ECO:0000313" key="3">
    <source>
        <dbReference type="Proteomes" id="UP001500121"/>
    </source>
</evidence>
<dbReference type="Proteomes" id="UP001500121">
    <property type="component" value="Unassembled WGS sequence"/>
</dbReference>
<dbReference type="InterPro" id="IPR011044">
    <property type="entry name" value="Quino_amine_DH_bsu"/>
</dbReference>
<reference evidence="3" key="1">
    <citation type="journal article" date="2019" name="Int. J. Syst. Evol. Microbiol.">
        <title>The Global Catalogue of Microorganisms (GCM) 10K type strain sequencing project: providing services to taxonomists for standard genome sequencing and annotation.</title>
        <authorList>
            <consortium name="The Broad Institute Genomics Platform"/>
            <consortium name="The Broad Institute Genome Sequencing Center for Infectious Disease"/>
            <person name="Wu L."/>
            <person name="Ma J."/>
        </authorList>
    </citation>
    <scope>NUCLEOTIDE SEQUENCE [LARGE SCALE GENOMIC DNA]</scope>
    <source>
        <strain evidence="3">JCM 19015</strain>
    </source>
</reference>
<evidence type="ECO:0008006" key="4">
    <source>
        <dbReference type="Google" id="ProtNLM"/>
    </source>
</evidence>
<name>A0ABP8YX55_9MICO</name>
<comment type="caution">
    <text evidence="2">The sequence shown here is derived from an EMBL/GenBank/DDBJ whole genome shotgun (WGS) entry which is preliminary data.</text>
</comment>
<proteinExistence type="predicted"/>
<keyword evidence="1" id="KW-1133">Transmembrane helix</keyword>
<gene>
    <name evidence="2" type="ORF">GCM10025783_08800</name>
</gene>
<dbReference type="RefSeq" id="WP_345479789.1">
    <property type="nucleotide sequence ID" value="NZ_BAABLP010000002.1"/>
</dbReference>